<dbReference type="InterPro" id="IPR037401">
    <property type="entry name" value="SnoaL-like"/>
</dbReference>
<comment type="caution">
    <text evidence="3">The sequence shown here is derived from an EMBL/GenBank/DDBJ whole genome shotgun (WGS) entry which is preliminary data.</text>
</comment>
<keyword evidence="1" id="KW-0732">Signal</keyword>
<sequence>MSLRHILFPLLLITSLPSHGSNIDDLLNPIYDQFVDAYQTLNADPLVARYSNDACMMGVSEREGFYEGREAIREAYQRWFDKVRQREATIDIRFRVVNRTLRGDMATDAGYYLIRYQPNQENEKPASEFAGKFIMNFHRESDDYWSVSVDSATRVKTELFTDAKPQPGLYFAPTFETMAVTPNHETTQ</sequence>
<dbReference type="Pfam" id="PF13474">
    <property type="entry name" value="SnoaL_3"/>
    <property type="match status" value="1"/>
</dbReference>
<accession>A0ABP9RY88</accession>
<dbReference type="RefSeq" id="WP_345315831.1">
    <property type="nucleotide sequence ID" value="NZ_BAABLF010000005.1"/>
</dbReference>
<dbReference type="InterPro" id="IPR032710">
    <property type="entry name" value="NTF2-like_dom_sf"/>
</dbReference>
<name>A0ABP9RY88_9GAMM</name>
<feature type="signal peptide" evidence="1">
    <location>
        <begin position="1"/>
        <end position="20"/>
    </location>
</feature>
<feature type="domain" description="SnoaL-like" evidence="2">
    <location>
        <begin position="30"/>
        <end position="106"/>
    </location>
</feature>
<protein>
    <recommendedName>
        <fullName evidence="2">SnoaL-like domain-containing protein</fullName>
    </recommendedName>
</protein>
<dbReference type="Proteomes" id="UP001501600">
    <property type="component" value="Unassembled WGS sequence"/>
</dbReference>
<evidence type="ECO:0000259" key="2">
    <source>
        <dbReference type="Pfam" id="PF13474"/>
    </source>
</evidence>
<dbReference type="EMBL" id="BAABLF010000005">
    <property type="protein sequence ID" value="GAA5188557.1"/>
    <property type="molecule type" value="Genomic_DNA"/>
</dbReference>
<dbReference type="Gene3D" id="3.10.450.50">
    <property type="match status" value="1"/>
</dbReference>
<evidence type="ECO:0000256" key="1">
    <source>
        <dbReference type="SAM" id="SignalP"/>
    </source>
</evidence>
<evidence type="ECO:0000313" key="3">
    <source>
        <dbReference type="EMBL" id="GAA5188557.1"/>
    </source>
</evidence>
<organism evidence="3 4">
    <name type="scientific">Ferrimonas gelatinilytica</name>
    <dbReference type="NCBI Taxonomy" id="1255257"/>
    <lineage>
        <taxon>Bacteria</taxon>
        <taxon>Pseudomonadati</taxon>
        <taxon>Pseudomonadota</taxon>
        <taxon>Gammaproteobacteria</taxon>
        <taxon>Alteromonadales</taxon>
        <taxon>Ferrimonadaceae</taxon>
        <taxon>Ferrimonas</taxon>
    </lineage>
</organism>
<reference evidence="4" key="1">
    <citation type="journal article" date="2019" name="Int. J. Syst. Evol. Microbiol.">
        <title>The Global Catalogue of Microorganisms (GCM) 10K type strain sequencing project: providing services to taxonomists for standard genome sequencing and annotation.</title>
        <authorList>
            <consortium name="The Broad Institute Genomics Platform"/>
            <consortium name="The Broad Institute Genome Sequencing Center for Infectious Disease"/>
            <person name="Wu L."/>
            <person name="Ma J."/>
        </authorList>
    </citation>
    <scope>NUCLEOTIDE SEQUENCE [LARGE SCALE GENOMIC DNA]</scope>
    <source>
        <strain evidence="4">JCM 18720</strain>
    </source>
</reference>
<proteinExistence type="predicted"/>
<evidence type="ECO:0000313" key="4">
    <source>
        <dbReference type="Proteomes" id="UP001501600"/>
    </source>
</evidence>
<gene>
    <name evidence="3" type="ORF">GCM10025772_08830</name>
</gene>
<feature type="chain" id="PRO_5046771755" description="SnoaL-like domain-containing protein" evidence="1">
    <location>
        <begin position="21"/>
        <end position="188"/>
    </location>
</feature>
<dbReference type="SUPFAM" id="SSF54427">
    <property type="entry name" value="NTF2-like"/>
    <property type="match status" value="1"/>
</dbReference>
<keyword evidence="4" id="KW-1185">Reference proteome</keyword>